<dbReference type="Pfam" id="PF13848">
    <property type="entry name" value="Thioredoxin_6"/>
    <property type="match status" value="1"/>
</dbReference>
<evidence type="ECO:0000313" key="5">
    <source>
        <dbReference type="EMBL" id="KAF6812105.1"/>
    </source>
</evidence>
<dbReference type="SUPFAM" id="SSF52833">
    <property type="entry name" value="Thioredoxin-like"/>
    <property type="match status" value="2"/>
</dbReference>
<evidence type="ECO:0000259" key="4">
    <source>
        <dbReference type="Pfam" id="PF00085"/>
    </source>
</evidence>
<proteinExistence type="inferred from homology"/>
<dbReference type="InterPro" id="IPR013766">
    <property type="entry name" value="Thioredoxin_domain"/>
</dbReference>
<feature type="region of interest" description="Disordered" evidence="2">
    <location>
        <begin position="353"/>
        <end position="407"/>
    </location>
</feature>
<dbReference type="GO" id="GO:0006457">
    <property type="term" value="P:protein folding"/>
    <property type="evidence" value="ECO:0007669"/>
    <property type="project" value="TreeGrafter"/>
</dbReference>
<dbReference type="Proteomes" id="UP000654918">
    <property type="component" value="Unassembled WGS sequence"/>
</dbReference>
<feature type="compositionally biased region" description="Acidic residues" evidence="2">
    <location>
        <begin position="354"/>
        <end position="364"/>
    </location>
</feature>
<sequence length="407" mass="44978">MSLKVLVPLLALAGVSSSWQHKTDAEVRDAIATNEYSLIACKFISCPRVNVPRQSSADVSVAIVVELVSADIRSAASIALEPHWAAVEDGVPTALSVDCQASASLCAEHDVASFPAIRFYRPDGTKRHYRGPRKGSEIGAFVNRMLRPVVTPVDKENTSSFRGSDDVVMIAHFTPEETSLGERYADLAERFHDRHAFGLAVADKSPGRIACYNNAIGAMQMSSELDEVDAMEKLLKKCAAPLVPRLTRRNEAEYLNAGKSLVYFFARVDEYLEAWTSAAMPLAKKFHQYITFVTVDLNDYPEMPTHFGLPQNIDDAVALQNPATGQVFPFTGEITIDAVEEFITDISEGKVEPWDGETILDENVQEQVVEEHQEEAKEDEAKQDEAQSDAKEAEKTEDENVKTHDEL</sequence>
<gene>
    <name evidence="5" type="ORF">CPLU01_14973</name>
</gene>
<comment type="caution">
    <text evidence="5">The sequence shown here is derived from an EMBL/GenBank/DDBJ whole genome shotgun (WGS) entry which is preliminary data.</text>
</comment>
<protein>
    <submittedName>
        <fullName evidence="5">Protein disulfide isomerase</fullName>
    </submittedName>
</protein>
<comment type="similarity">
    <text evidence="1">Belongs to the protein disulfide isomerase family.</text>
</comment>
<feature type="domain" description="Thioredoxin" evidence="4">
    <location>
        <begin position="80"/>
        <end position="143"/>
    </location>
</feature>
<dbReference type="GO" id="GO:0034976">
    <property type="term" value="P:response to endoplasmic reticulum stress"/>
    <property type="evidence" value="ECO:0007669"/>
    <property type="project" value="TreeGrafter"/>
</dbReference>
<feature type="compositionally biased region" description="Basic and acidic residues" evidence="2">
    <location>
        <begin position="369"/>
        <end position="407"/>
    </location>
</feature>
<dbReference type="GO" id="GO:0003756">
    <property type="term" value="F:protein disulfide isomerase activity"/>
    <property type="evidence" value="ECO:0007669"/>
    <property type="project" value="TreeGrafter"/>
</dbReference>
<organism evidence="5 6">
    <name type="scientific">Colletotrichum plurivorum</name>
    <dbReference type="NCBI Taxonomy" id="2175906"/>
    <lineage>
        <taxon>Eukaryota</taxon>
        <taxon>Fungi</taxon>
        <taxon>Dikarya</taxon>
        <taxon>Ascomycota</taxon>
        <taxon>Pezizomycotina</taxon>
        <taxon>Sordariomycetes</taxon>
        <taxon>Hypocreomycetidae</taxon>
        <taxon>Glomerellales</taxon>
        <taxon>Glomerellaceae</taxon>
        <taxon>Colletotrichum</taxon>
        <taxon>Colletotrichum orchidearum species complex</taxon>
    </lineage>
</organism>
<dbReference type="Gene3D" id="3.40.30.10">
    <property type="entry name" value="Glutaredoxin"/>
    <property type="match status" value="2"/>
</dbReference>
<dbReference type="CDD" id="cd02961">
    <property type="entry name" value="PDI_a_family"/>
    <property type="match status" value="1"/>
</dbReference>
<dbReference type="PANTHER" id="PTHR18929">
    <property type="entry name" value="PROTEIN DISULFIDE ISOMERASE"/>
    <property type="match status" value="1"/>
</dbReference>
<feature type="chain" id="PRO_5034706278" evidence="3">
    <location>
        <begin position="26"/>
        <end position="407"/>
    </location>
</feature>
<keyword evidence="3" id="KW-0732">Signal</keyword>
<dbReference type="AlphaFoldDB" id="A0A8H6MXR1"/>
<dbReference type="Pfam" id="PF00085">
    <property type="entry name" value="Thioredoxin"/>
    <property type="match status" value="1"/>
</dbReference>
<accession>A0A8H6MXR1</accession>
<feature type="signal peptide" evidence="3">
    <location>
        <begin position="1"/>
        <end position="25"/>
    </location>
</feature>
<reference evidence="5" key="1">
    <citation type="journal article" date="2020" name="Phytopathology">
        <title>Genome Sequence Resources of Colletotrichum truncatum, C. plurivorum, C. musicola, and C. sojae: Four Species Pathogenic to Soybean (Glycine max).</title>
        <authorList>
            <person name="Rogerio F."/>
            <person name="Boufleur T.R."/>
            <person name="Ciampi-Guillardi M."/>
            <person name="Sukno S.A."/>
            <person name="Thon M.R."/>
            <person name="Massola Junior N.S."/>
            <person name="Baroncelli R."/>
        </authorList>
    </citation>
    <scope>NUCLEOTIDE SEQUENCE</scope>
    <source>
        <strain evidence="5">LFN00145</strain>
    </source>
</reference>
<dbReference type="GO" id="GO:0005783">
    <property type="term" value="C:endoplasmic reticulum"/>
    <property type="evidence" value="ECO:0007669"/>
    <property type="project" value="TreeGrafter"/>
</dbReference>
<evidence type="ECO:0000256" key="2">
    <source>
        <dbReference type="SAM" id="MobiDB-lite"/>
    </source>
</evidence>
<keyword evidence="5" id="KW-0413">Isomerase</keyword>
<dbReference type="EMBL" id="WIGO01000445">
    <property type="protein sequence ID" value="KAF6812105.1"/>
    <property type="molecule type" value="Genomic_DNA"/>
</dbReference>
<dbReference type="InterPro" id="IPR036249">
    <property type="entry name" value="Thioredoxin-like_sf"/>
</dbReference>
<evidence type="ECO:0000256" key="3">
    <source>
        <dbReference type="SAM" id="SignalP"/>
    </source>
</evidence>
<dbReference type="CDD" id="cd02982">
    <property type="entry name" value="PDI_b'_family"/>
    <property type="match status" value="1"/>
</dbReference>
<evidence type="ECO:0000313" key="6">
    <source>
        <dbReference type="Proteomes" id="UP000654918"/>
    </source>
</evidence>
<evidence type="ECO:0000256" key="1">
    <source>
        <dbReference type="ARBA" id="ARBA00006347"/>
    </source>
</evidence>
<keyword evidence="6" id="KW-1185">Reference proteome</keyword>
<name>A0A8H6MXR1_9PEZI</name>